<gene>
    <name evidence="6" type="ORF">CPOL0286_LOCUS18277</name>
</gene>
<organism evidence="6">
    <name type="scientific">Prymnesium polylepis</name>
    <dbReference type="NCBI Taxonomy" id="72548"/>
    <lineage>
        <taxon>Eukaryota</taxon>
        <taxon>Haptista</taxon>
        <taxon>Haptophyta</taxon>
        <taxon>Prymnesiophyceae</taxon>
        <taxon>Prymnesiales</taxon>
        <taxon>Prymnesiaceae</taxon>
        <taxon>Prymnesium</taxon>
    </lineage>
</organism>
<feature type="domain" description="RING-type" evidence="5">
    <location>
        <begin position="58"/>
        <end position="99"/>
    </location>
</feature>
<evidence type="ECO:0000256" key="3">
    <source>
        <dbReference type="ARBA" id="ARBA00022833"/>
    </source>
</evidence>
<dbReference type="EMBL" id="HBKO01039885">
    <property type="protein sequence ID" value="CAE2280961.1"/>
    <property type="molecule type" value="Transcribed_RNA"/>
</dbReference>
<evidence type="ECO:0000256" key="4">
    <source>
        <dbReference type="PROSITE-ProRule" id="PRU00175"/>
    </source>
</evidence>
<dbReference type="AlphaFoldDB" id="A0A6V4PQT7"/>
<dbReference type="GO" id="GO:0061630">
    <property type="term" value="F:ubiquitin protein ligase activity"/>
    <property type="evidence" value="ECO:0007669"/>
    <property type="project" value="TreeGrafter"/>
</dbReference>
<dbReference type="Pfam" id="PF13920">
    <property type="entry name" value="zf-C3HC4_3"/>
    <property type="match status" value="1"/>
</dbReference>
<accession>A0A6V4PQT7</accession>
<dbReference type="SUPFAM" id="SSF57850">
    <property type="entry name" value="RING/U-box"/>
    <property type="match status" value="1"/>
</dbReference>
<proteinExistence type="predicted"/>
<evidence type="ECO:0000256" key="1">
    <source>
        <dbReference type="ARBA" id="ARBA00022723"/>
    </source>
</evidence>
<evidence type="ECO:0000256" key="2">
    <source>
        <dbReference type="ARBA" id="ARBA00022771"/>
    </source>
</evidence>
<evidence type="ECO:0000259" key="5">
    <source>
        <dbReference type="PROSITE" id="PS50089"/>
    </source>
</evidence>
<name>A0A6V4PQT7_9EUKA</name>
<reference evidence="6" key="1">
    <citation type="submission" date="2021-01" db="EMBL/GenBank/DDBJ databases">
        <authorList>
            <person name="Corre E."/>
            <person name="Pelletier E."/>
            <person name="Niang G."/>
            <person name="Scheremetjew M."/>
            <person name="Finn R."/>
            <person name="Kale V."/>
            <person name="Holt S."/>
            <person name="Cochrane G."/>
            <person name="Meng A."/>
            <person name="Brown T."/>
            <person name="Cohen L."/>
        </authorList>
    </citation>
    <scope>NUCLEOTIDE SEQUENCE</scope>
    <source>
        <strain evidence="6">UIO037</strain>
    </source>
</reference>
<dbReference type="GO" id="GO:0010468">
    <property type="term" value="P:regulation of gene expression"/>
    <property type="evidence" value="ECO:0007669"/>
    <property type="project" value="TreeGrafter"/>
</dbReference>
<dbReference type="PANTHER" id="PTHR46858:SF5">
    <property type="entry name" value="E3 UBIQUITIN-PROTEIN LIGASE APD1-RELATED"/>
    <property type="match status" value="1"/>
</dbReference>
<keyword evidence="2 4" id="KW-0863">Zinc-finger</keyword>
<dbReference type="GO" id="GO:0008270">
    <property type="term" value="F:zinc ion binding"/>
    <property type="evidence" value="ECO:0007669"/>
    <property type="project" value="UniProtKB-KW"/>
</dbReference>
<dbReference type="PANTHER" id="PTHR46858">
    <property type="entry name" value="OS05G0521000 PROTEIN"/>
    <property type="match status" value="1"/>
</dbReference>
<evidence type="ECO:0000313" key="6">
    <source>
        <dbReference type="EMBL" id="CAE2280961.1"/>
    </source>
</evidence>
<dbReference type="GO" id="GO:0016567">
    <property type="term" value="P:protein ubiquitination"/>
    <property type="evidence" value="ECO:0007669"/>
    <property type="project" value="TreeGrafter"/>
</dbReference>
<protein>
    <recommendedName>
        <fullName evidence="5">RING-type domain-containing protein</fullName>
    </recommendedName>
</protein>
<dbReference type="InterPro" id="IPR013083">
    <property type="entry name" value="Znf_RING/FYVE/PHD"/>
</dbReference>
<sequence length="111" mass="11466">MIDEFEAHFEAMQMDALQQMDCTVAADGSSAAGGGSSSSDALAADCNGVDASGADVTCCICMEAPRNASVVHGETAHICCCLECARTLKAKGHTCPICNDPIDAVVRNYFA</sequence>
<dbReference type="Gene3D" id="3.30.40.10">
    <property type="entry name" value="Zinc/RING finger domain, C3HC4 (zinc finger)"/>
    <property type="match status" value="1"/>
</dbReference>
<dbReference type="InterPro" id="IPR001841">
    <property type="entry name" value="Znf_RING"/>
</dbReference>
<keyword evidence="1" id="KW-0479">Metal-binding</keyword>
<dbReference type="PROSITE" id="PS50089">
    <property type="entry name" value="ZF_RING_2"/>
    <property type="match status" value="1"/>
</dbReference>
<keyword evidence="3" id="KW-0862">Zinc</keyword>